<keyword evidence="5" id="KW-1185">Reference proteome</keyword>
<dbReference type="PATRIC" id="fig|1486262.3.peg.1024"/>
<dbReference type="PANTHER" id="PTHR43673">
    <property type="entry name" value="NAD(P)H NITROREDUCTASE YDGI-RELATED"/>
    <property type="match status" value="1"/>
</dbReference>
<accession>A0A0D5LUN2</accession>
<evidence type="ECO:0000256" key="2">
    <source>
        <dbReference type="ARBA" id="ARBA00023002"/>
    </source>
</evidence>
<reference evidence="4 5" key="1">
    <citation type="journal article" date="2015" name="Genome Announc.">
        <title>Complete genome sequence of Martelella endophytica YC6887, which has antifungal activity associated with a halophyte.</title>
        <authorList>
            <person name="Khan A."/>
            <person name="Khan H."/>
            <person name="Chung E.J."/>
            <person name="Hossain M.T."/>
            <person name="Chung Y.R."/>
        </authorList>
    </citation>
    <scope>NUCLEOTIDE SEQUENCE [LARGE SCALE GENOMIC DNA]</scope>
    <source>
        <strain evidence="4">YC6887</strain>
    </source>
</reference>
<dbReference type="InterPro" id="IPR000415">
    <property type="entry name" value="Nitroreductase-like"/>
</dbReference>
<dbReference type="Pfam" id="PF00881">
    <property type="entry name" value="Nitroreductase"/>
    <property type="match status" value="2"/>
</dbReference>
<dbReference type="InterPro" id="IPR029479">
    <property type="entry name" value="Nitroreductase"/>
</dbReference>
<dbReference type="SUPFAM" id="SSF55469">
    <property type="entry name" value="FMN-dependent nitroreductase-like"/>
    <property type="match status" value="1"/>
</dbReference>
<dbReference type="CDD" id="cd02138">
    <property type="entry name" value="TdsD-like"/>
    <property type="match status" value="1"/>
</dbReference>
<name>A0A0D5LUN2_MAREN</name>
<protein>
    <submittedName>
        <fullName evidence="4">Nitroreductase</fullName>
    </submittedName>
</protein>
<dbReference type="GO" id="GO:0016491">
    <property type="term" value="F:oxidoreductase activity"/>
    <property type="evidence" value="ECO:0007669"/>
    <property type="project" value="UniProtKB-KW"/>
</dbReference>
<evidence type="ECO:0000313" key="4">
    <source>
        <dbReference type="EMBL" id="AJY47939.1"/>
    </source>
</evidence>
<gene>
    <name evidence="4" type="ORF">TM49_05015</name>
</gene>
<proteinExistence type="inferred from homology"/>
<keyword evidence="2" id="KW-0560">Oxidoreductase</keyword>
<dbReference type="PANTHER" id="PTHR43673:SF10">
    <property type="entry name" value="NADH DEHYDROGENASE_NAD(P)H NITROREDUCTASE XCC3605-RELATED"/>
    <property type="match status" value="1"/>
</dbReference>
<dbReference type="Gene3D" id="3.40.109.10">
    <property type="entry name" value="NADH Oxidase"/>
    <property type="match status" value="1"/>
</dbReference>
<dbReference type="OrthoDB" id="9802510at2"/>
<dbReference type="AlphaFoldDB" id="A0A0D5LUN2"/>
<sequence>MTDSNHRHSEYPIDPLFLNRWAPRAFDGQPMPKADFLTILDAAHWAPSSGNGQPWRFVYALRGTDGFDDAVGLLMDGNQVWAGNASALVFVISHAKRKSRDGTLVDNATHAFDSGAAWMAAALQAKLMGYETHGMAGIHKDRIAEHYGIPADYAVNMAFVVGKYGHKETLPKPLREREVQSTRKALAEVAFEGSFTAD</sequence>
<dbReference type="STRING" id="1486262.TM49_05015"/>
<dbReference type="HOGENOM" id="CLU_070764_6_0_5"/>
<dbReference type="KEGG" id="mey:TM49_05015"/>
<feature type="domain" description="Nitroreductase" evidence="3">
    <location>
        <begin position="76"/>
        <end position="163"/>
    </location>
</feature>
<comment type="similarity">
    <text evidence="1">Belongs to the nitroreductase family.</text>
</comment>
<dbReference type="EMBL" id="CP010803">
    <property type="protein sequence ID" value="AJY47939.1"/>
    <property type="molecule type" value="Genomic_DNA"/>
</dbReference>
<evidence type="ECO:0000313" key="5">
    <source>
        <dbReference type="Proteomes" id="UP000032611"/>
    </source>
</evidence>
<feature type="domain" description="Nitroreductase" evidence="3">
    <location>
        <begin position="19"/>
        <end position="60"/>
    </location>
</feature>
<dbReference type="RefSeq" id="WP_045684790.1">
    <property type="nucleotide sequence ID" value="NZ_CP010803.1"/>
</dbReference>
<evidence type="ECO:0000256" key="1">
    <source>
        <dbReference type="ARBA" id="ARBA00007118"/>
    </source>
</evidence>
<organism evidence="4 5">
    <name type="scientific">Martelella endophytica</name>
    <dbReference type="NCBI Taxonomy" id="1486262"/>
    <lineage>
        <taxon>Bacteria</taxon>
        <taxon>Pseudomonadati</taxon>
        <taxon>Pseudomonadota</taxon>
        <taxon>Alphaproteobacteria</taxon>
        <taxon>Hyphomicrobiales</taxon>
        <taxon>Aurantimonadaceae</taxon>
        <taxon>Martelella</taxon>
    </lineage>
</organism>
<dbReference type="Proteomes" id="UP000032611">
    <property type="component" value="Chromosome"/>
</dbReference>
<evidence type="ECO:0000259" key="3">
    <source>
        <dbReference type="Pfam" id="PF00881"/>
    </source>
</evidence>